<dbReference type="Pfam" id="PF00069">
    <property type="entry name" value="Pkinase"/>
    <property type="match status" value="1"/>
</dbReference>
<feature type="compositionally biased region" description="Pro residues" evidence="6">
    <location>
        <begin position="348"/>
        <end position="358"/>
    </location>
</feature>
<feature type="compositionally biased region" description="Pro residues" evidence="6">
    <location>
        <begin position="477"/>
        <end position="489"/>
    </location>
</feature>
<keyword evidence="1" id="KW-0808">Transferase</keyword>
<dbReference type="PROSITE" id="PS00107">
    <property type="entry name" value="PROTEIN_KINASE_ATP"/>
    <property type="match status" value="1"/>
</dbReference>
<feature type="region of interest" description="Disordered" evidence="6">
    <location>
        <begin position="336"/>
        <end position="358"/>
    </location>
</feature>
<name>A0ABV0JAI7_9CYAN</name>
<feature type="compositionally biased region" description="Low complexity" evidence="6">
    <location>
        <begin position="336"/>
        <end position="347"/>
    </location>
</feature>
<dbReference type="GO" id="GO:0016301">
    <property type="term" value="F:kinase activity"/>
    <property type="evidence" value="ECO:0007669"/>
    <property type="project" value="UniProtKB-KW"/>
</dbReference>
<dbReference type="CDD" id="cd14014">
    <property type="entry name" value="STKc_PknB_like"/>
    <property type="match status" value="1"/>
</dbReference>
<feature type="compositionally biased region" description="Low complexity" evidence="6">
    <location>
        <begin position="527"/>
        <end position="536"/>
    </location>
</feature>
<feature type="domain" description="Protein kinase" evidence="7">
    <location>
        <begin position="14"/>
        <end position="273"/>
    </location>
</feature>
<dbReference type="PANTHER" id="PTHR43289:SF34">
    <property type="entry name" value="SERINE_THREONINE-PROTEIN KINASE YBDM-RELATED"/>
    <property type="match status" value="1"/>
</dbReference>
<accession>A0ABV0JAI7</accession>
<dbReference type="RefSeq" id="WP_199298947.1">
    <property type="nucleotide sequence ID" value="NZ_JAMPKM010000010.1"/>
</dbReference>
<proteinExistence type="predicted"/>
<dbReference type="InterPro" id="IPR011009">
    <property type="entry name" value="Kinase-like_dom_sf"/>
</dbReference>
<dbReference type="InterPro" id="IPR017441">
    <property type="entry name" value="Protein_kinase_ATP_BS"/>
</dbReference>
<organism evidence="8 9">
    <name type="scientific">Trichocoleus desertorum GB2-A4</name>
    <dbReference type="NCBI Taxonomy" id="2933944"/>
    <lineage>
        <taxon>Bacteria</taxon>
        <taxon>Bacillati</taxon>
        <taxon>Cyanobacteriota</taxon>
        <taxon>Cyanophyceae</taxon>
        <taxon>Leptolyngbyales</taxon>
        <taxon>Trichocoleusaceae</taxon>
        <taxon>Trichocoleus</taxon>
    </lineage>
</organism>
<feature type="region of interest" description="Disordered" evidence="6">
    <location>
        <begin position="396"/>
        <end position="547"/>
    </location>
</feature>
<dbReference type="PROSITE" id="PS50011">
    <property type="entry name" value="PROTEIN_KINASE_DOM"/>
    <property type="match status" value="1"/>
</dbReference>
<evidence type="ECO:0000259" key="7">
    <source>
        <dbReference type="PROSITE" id="PS50011"/>
    </source>
</evidence>
<evidence type="ECO:0000256" key="3">
    <source>
        <dbReference type="ARBA" id="ARBA00022777"/>
    </source>
</evidence>
<feature type="compositionally biased region" description="Pro residues" evidence="6">
    <location>
        <begin position="537"/>
        <end position="547"/>
    </location>
</feature>
<sequence>MNLATGTVLQNGKYVVEAILGQGGFGITYRAHHAYFDQPVVIKVLHENLRRHADFAQFQQQFIAEARRVARCQHPNIVRVFDFFEEGGLSFIVMDYIPGDTLADIVQSEGALPEAKAIHYIRQIGAALNVVHQAGLLHRDVKPHNIIRREHTDFVVLIDFGIAREFTPGVTQTHTGMLSAGYAPIEQYLPQGKRTPALDIYALAATLYSLVTGQAPIAAPLRDRIPLLDMRQSQPHLSTAVEQAILRGMEMEAEARPQTIAEWFALLPNSNFVTSASETAHASKLPPAPPSANSQPQPIPATVTSATLPVVPRHSPAPAVVAPPVTTPTSATAVAANEAAATPAPSRKAPPPKPAPAHSPFPKALLGAAAIATCVGVAFGLVLRISGGQAGPTFLQNDQSFPERAWPGQEVPTSVPSDVPVERGAPQDNAAPPLEQSEPTADETPPEPVDSPLDLAPTPSLPPDVEVAPSPVEVDPAPNPVPDPSPVPAPVEANPIPAPEPAVEPEPQPPANNPEPAPEPEPPSDNSAAPTSSFAPPAAPEPPAPSP</sequence>
<feature type="binding site" evidence="5">
    <location>
        <position position="43"/>
    </location>
    <ligand>
        <name>ATP</name>
        <dbReference type="ChEBI" id="CHEBI:30616"/>
    </ligand>
</feature>
<evidence type="ECO:0000256" key="2">
    <source>
        <dbReference type="ARBA" id="ARBA00022741"/>
    </source>
</evidence>
<keyword evidence="9" id="KW-1185">Reference proteome</keyword>
<evidence type="ECO:0000313" key="9">
    <source>
        <dbReference type="Proteomes" id="UP001464891"/>
    </source>
</evidence>
<evidence type="ECO:0000256" key="6">
    <source>
        <dbReference type="SAM" id="MobiDB-lite"/>
    </source>
</evidence>
<protein>
    <submittedName>
        <fullName evidence="8">Protein kinase</fullName>
    </submittedName>
</protein>
<reference evidence="8 9" key="1">
    <citation type="submission" date="2022-04" db="EMBL/GenBank/DDBJ databases">
        <title>Positive selection, recombination, and allopatry shape intraspecific diversity of widespread and dominant cyanobacteria.</title>
        <authorList>
            <person name="Wei J."/>
            <person name="Shu W."/>
            <person name="Hu C."/>
        </authorList>
    </citation>
    <scope>NUCLEOTIDE SEQUENCE [LARGE SCALE GENOMIC DNA]</scope>
    <source>
        <strain evidence="8 9">GB2-A4</strain>
    </source>
</reference>
<dbReference type="Gene3D" id="1.10.510.10">
    <property type="entry name" value="Transferase(Phosphotransferase) domain 1"/>
    <property type="match status" value="1"/>
</dbReference>
<dbReference type="Proteomes" id="UP001464891">
    <property type="component" value="Unassembled WGS sequence"/>
</dbReference>
<evidence type="ECO:0000313" key="8">
    <source>
        <dbReference type="EMBL" id="MEP0818799.1"/>
    </source>
</evidence>
<keyword evidence="2 5" id="KW-0547">Nucleotide-binding</keyword>
<dbReference type="SMART" id="SM00220">
    <property type="entry name" value="S_TKc"/>
    <property type="match status" value="1"/>
</dbReference>
<evidence type="ECO:0000256" key="5">
    <source>
        <dbReference type="PROSITE-ProRule" id="PRU10141"/>
    </source>
</evidence>
<evidence type="ECO:0000256" key="1">
    <source>
        <dbReference type="ARBA" id="ARBA00022679"/>
    </source>
</evidence>
<keyword evidence="4 5" id="KW-0067">ATP-binding</keyword>
<dbReference type="PANTHER" id="PTHR43289">
    <property type="entry name" value="MITOGEN-ACTIVATED PROTEIN KINASE KINASE KINASE 20-RELATED"/>
    <property type="match status" value="1"/>
</dbReference>
<evidence type="ECO:0000256" key="4">
    <source>
        <dbReference type="ARBA" id="ARBA00022840"/>
    </source>
</evidence>
<dbReference type="InterPro" id="IPR000719">
    <property type="entry name" value="Prot_kinase_dom"/>
</dbReference>
<dbReference type="Gene3D" id="3.30.200.20">
    <property type="entry name" value="Phosphorylase Kinase, domain 1"/>
    <property type="match status" value="1"/>
</dbReference>
<comment type="caution">
    <text evidence="8">The sequence shown here is derived from an EMBL/GenBank/DDBJ whole genome shotgun (WGS) entry which is preliminary data.</text>
</comment>
<feature type="compositionally biased region" description="Pro residues" evidence="6">
    <location>
        <begin position="496"/>
        <end position="523"/>
    </location>
</feature>
<dbReference type="SUPFAM" id="SSF56112">
    <property type="entry name" value="Protein kinase-like (PK-like)"/>
    <property type="match status" value="1"/>
</dbReference>
<dbReference type="EMBL" id="JAMPKM010000010">
    <property type="protein sequence ID" value="MEP0818799.1"/>
    <property type="molecule type" value="Genomic_DNA"/>
</dbReference>
<keyword evidence="3 8" id="KW-0418">Kinase</keyword>
<gene>
    <name evidence="8" type="ORF">NC998_17005</name>
</gene>
<feature type="region of interest" description="Disordered" evidence="6">
    <location>
        <begin position="278"/>
        <end position="301"/>
    </location>
</feature>